<reference evidence="1 2" key="1">
    <citation type="submission" date="2020-08" db="EMBL/GenBank/DDBJ databases">
        <title>Functional genomics of gut bacteria from endangered species of beetles.</title>
        <authorList>
            <person name="Carlos-Shanley C."/>
        </authorList>
    </citation>
    <scope>NUCLEOTIDE SEQUENCE [LARGE SCALE GENOMIC DNA]</scope>
    <source>
        <strain evidence="1 2">S00070</strain>
    </source>
</reference>
<evidence type="ECO:0000313" key="2">
    <source>
        <dbReference type="Proteomes" id="UP000524404"/>
    </source>
</evidence>
<evidence type="ECO:0000313" key="1">
    <source>
        <dbReference type="EMBL" id="MBB6002193.1"/>
    </source>
</evidence>
<dbReference type="AlphaFoldDB" id="A0A841EMF2"/>
<protein>
    <submittedName>
        <fullName evidence="1">Uncharacterized protein</fullName>
    </submittedName>
</protein>
<keyword evidence="2" id="KW-1185">Reference proteome</keyword>
<dbReference type="Proteomes" id="UP000524404">
    <property type="component" value="Unassembled WGS sequence"/>
</dbReference>
<organism evidence="1 2">
    <name type="scientific">Arcicella rosea</name>
    <dbReference type="NCBI Taxonomy" id="502909"/>
    <lineage>
        <taxon>Bacteria</taxon>
        <taxon>Pseudomonadati</taxon>
        <taxon>Bacteroidota</taxon>
        <taxon>Cytophagia</taxon>
        <taxon>Cytophagales</taxon>
        <taxon>Flectobacillaceae</taxon>
        <taxon>Arcicella</taxon>
    </lineage>
</organism>
<sequence length="99" mass="11563">MSHPEFSPRIASFRRFKSFLDLFSSLLFVLIQKVTVATAAKKSRIPNRSGEPPRFAQTVGIRYPSITKKRSKLVFRPLFCDFKIRDDSCYFMLSLIQKR</sequence>
<gene>
    <name evidence="1" type="ORF">HNP25_000843</name>
</gene>
<comment type="caution">
    <text evidence="1">The sequence shown here is derived from an EMBL/GenBank/DDBJ whole genome shotgun (WGS) entry which is preliminary data.</text>
</comment>
<dbReference type="EMBL" id="JACHKT010000004">
    <property type="protein sequence ID" value="MBB6002193.1"/>
    <property type="molecule type" value="Genomic_DNA"/>
</dbReference>
<accession>A0A841EMF2</accession>
<proteinExistence type="predicted"/>
<name>A0A841EMF2_9BACT</name>